<proteinExistence type="predicted"/>
<name>A0A501X1Z4_9GAMM</name>
<protein>
    <submittedName>
        <fullName evidence="3">Heme utilization protein HutZ</fullName>
    </submittedName>
</protein>
<dbReference type="GO" id="GO:0005829">
    <property type="term" value="C:cytosol"/>
    <property type="evidence" value="ECO:0007669"/>
    <property type="project" value="TreeGrafter"/>
</dbReference>
<keyword evidence="4" id="KW-1185">Reference proteome</keyword>
<dbReference type="InterPro" id="IPR052019">
    <property type="entry name" value="F420H2_bilvrd_red/Heme_oxyg"/>
</dbReference>
<evidence type="ECO:0000256" key="1">
    <source>
        <dbReference type="ARBA" id="ARBA00023002"/>
    </source>
</evidence>
<dbReference type="InterPro" id="IPR011576">
    <property type="entry name" value="Pyridox_Oxase_N"/>
</dbReference>
<dbReference type="RefSeq" id="WP_140587448.1">
    <property type="nucleotide sequence ID" value="NZ_VFRR01000005.1"/>
</dbReference>
<dbReference type="Pfam" id="PF01243">
    <property type="entry name" value="PNPOx_N"/>
    <property type="match status" value="1"/>
</dbReference>
<evidence type="ECO:0000313" key="4">
    <source>
        <dbReference type="Proteomes" id="UP000315901"/>
    </source>
</evidence>
<accession>A0A501X1Z4</accession>
<dbReference type="GO" id="GO:0016627">
    <property type="term" value="F:oxidoreductase activity, acting on the CH-CH group of donors"/>
    <property type="evidence" value="ECO:0007669"/>
    <property type="project" value="TreeGrafter"/>
</dbReference>
<dbReference type="AlphaFoldDB" id="A0A501X1Z4"/>
<evidence type="ECO:0000259" key="2">
    <source>
        <dbReference type="Pfam" id="PF01243"/>
    </source>
</evidence>
<dbReference type="PANTHER" id="PTHR35176:SF6">
    <property type="entry name" value="HEME OXYGENASE HI_0854-RELATED"/>
    <property type="match status" value="1"/>
</dbReference>
<organism evidence="3 4">
    <name type="scientific">Maribrevibacterium harenarium</name>
    <dbReference type="NCBI Taxonomy" id="2589817"/>
    <lineage>
        <taxon>Bacteria</taxon>
        <taxon>Pseudomonadati</taxon>
        <taxon>Pseudomonadota</taxon>
        <taxon>Gammaproteobacteria</taxon>
        <taxon>Oceanospirillales</taxon>
        <taxon>Oceanospirillaceae</taxon>
        <taxon>Maribrevibacterium</taxon>
    </lineage>
</organism>
<reference evidence="3 4" key="1">
    <citation type="submission" date="2019-06" db="EMBL/GenBank/DDBJ databases">
        <title>A novel bacterium of genus Marinomonas, isolated from coastal sand.</title>
        <authorList>
            <person name="Huang H."/>
            <person name="Mo K."/>
            <person name="Hu Y."/>
        </authorList>
    </citation>
    <scope>NUCLEOTIDE SEQUENCE [LARGE SCALE GENOMIC DNA]</scope>
    <source>
        <strain evidence="3 4">HB171799</strain>
    </source>
</reference>
<sequence length="166" mass="18455">MKNQRLASEILAEVDRFLQQQKSIMIAVKDTAGEPLASYAPFARVGESLYILVSELAKHTQALFVSDVASVLLVADEAATEQIYARQRLQYEMSVSPVVRGSDSWQLAFSALAERHGEIVEQLGQLADFHMFALTPLSGRYVKGFGRAYELSQHSLVGKDLDHLTR</sequence>
<dbReference type="PANTHER" id="PTHR35176">
    <property type="entry name" value="HEME OXYGENASE HI_0854-RELATED"/>
    <property type="match status" value="1"/>
</dbReference>
<dbReference type="InterPro" id="IPR012349">
    <property type="entry name" value="Split_barrel_FMN-bd"/>
</dbReference>
<dbReference type="OrthoDB" id="5345368at2"/>
<dbReference type="EMBL" id="VFRR01000005">
    <property type="protein sequence ID" value="TPE54496.1"/>
    <property type="molecule type" value="Genomic_DNA"/>
</dbReference>
<gene>
    <name evidence="3" type="ORF">FJM67_04340</name>
</gene>
<comment type="caution">
    <text evidence="3">The sequence shown here is derived from an EMBL/GenBank/DDBJ whole genome shotgun (WGS) entry which is preliminary data.</text>
</comment>
<dbReference type="Gene3D" id="2.30.110.10">
    <property type="entry name" value="Electron Transport, Fmn-binding Protein, Chain A"/>
    <property type="match status" value="1"/>
</dbReference>
<feature type="domain" description="Pyridoxamine 5'-phosphate oxidase N-terminal" evidence="2">
    <location>
        <begin position="12"/>
        <end position="142"/>
    </location>
</feature>
<dbReference type="PIRSF" id="PIRSF004633">
    <property type="entry name" value="UCP_PLP_oxd"/>
    <property type="match status" value="1"/>
</dbReference>
<evidence type="ECO:0000313" key="3">
    <source>
        <dbReference type="EMBL" id="TPE54496.1"/>
    </source>
</evidence>
<dbReference type="Proteomes" id="UP000315901">
    <property type="component" value="Unassembled WGS sequence"/>
</dbReference>
<dbReference type="SUPFAM" id="SSF50475">
    <property type="entry name" value="FMN-binding split barrel"/>
    <property type="match status" value="1"/>
</dbReference>
<keyword evidence="1" id="KW-0560">Oxidoreductase</keyword>
<dbReference type="GO" id="GO:0070967">
    <property type="term" value="F:coenzyme F420 binding"/>
    <property type="evidence" value="ECO:0007669"/>
    <property type="project" value="TreeGrafter"/>
</dbReference>
<dbReference type="InterPro" id="IPR014419">
    <property type="entry name" value="HutZ"/>
</dbReference>